<dbReference type="SUPFAM" id="SSF49562">
    <property type="entry name" value="C2 domain (Calcium/lipid-binding domain, CaLB)"/>
    <property type="match status" value="1"/>
</dbReference>
<name>A0AA88VZH9_9ASTE</name>
<evidence type="ECO:0000256" key="2">
    <source>
        <dbReference type="ARBA" id="ARBA00022837"/>
    </source>
</evidence>
<comment type="caution">
    <text evidence="4">The sequence shown here is derived from an EMBL/GenBank/DDBJ whole genome shotgun (WGS) entry which is preliminary data.</text>
</comment>
<keyword evidence="1" id="KW-0479">Metal-binding</keyword>
<reference evidence="4" key="1">
    <citation type="submission" date="2022-12" db="EMBL/GenBank/DDBJ databases">
        <title>Draft genome assemblies for two species of Escallonia (Escalloniales).</title>
        <authorList>
            <person name="Chanderbali A."/>
            <person name="Dervinis C."/>
            <person name="Anghel I."/>
            <person name="Soltis D."/>
            <person name="Soltis P."/>
            <person name="Zapata F."/>
        </authorList>
    </citation>
    <scope>NUCLEOTIDE SEQUENCE</scope>
    <source>
        <strain evidence="4">UCBG64.0493</strain>
        <tissue evidence="4">Leaf</tissue>
    </source>
</reference>
<dbReference type="AlphaFoldDB" id="A0AA88VZH9"/>
<dbReference type="GO" id="GO:0046872">
    <property type="term" value="F:metal ion binding"/>
    <property type="evidence" value="ECO:0007669"/>
    <property type="project" value="UniProtKB-KW"/>
</dbReference>
<feature type="domain" description="C2" evidence="3">
    <location>
        <begin position="60"/>
        <end position="102"/>
    </location>
</feature>
<keyword evidence="2" id="KW-0106">Calcium</keyword>
<sequence length="102" mass="11757">MQVLTSRSSVYVAQVVSYHGSMQRSHTFSFNMEARSISAAWLKEEDGIAKGFEDEGKKHVWNEKFKFNVEYPGGEEHPQDKLIFRVMDKHKISEDEFVGEAT</sequence>
<dbReference type="PANTHER" id="PTHR46502:SF18">
    <property type="entry name" value="C2 DOMAIN-CONTAINING PROTEIN"/>
    <property type="match status" value="1"/>
</dbReference>
<organism evidence="4 5">
    <name type="scientific">Escallonia herrerae</name>
    <dbReference type="NCBI Taxonomy" id="1293975"/>
    <lineage>
        <taxon>Eukaryota</taxon>
        <taxon>Viridiplantae</taxon>
        <taxon>Streptophyta</taxon>
        <taxon>Embryophyta</taxon>
        <taxon>Tracheophyta</taxon>
        <taxon>Spermatophyta</taxon>
        <taxon>Magnoliopsida</taxon>
        <taxon>eudicotyledons</taxon>
        <taxon>Gunneridae</taxon>
        <taxon>Pentapetalae</taxon>
        <taxon>asterids</taxon>
        <taxon>campanulids</taxon>
        <taxon>Escalloniales</taxon>
        <taxon>Escalloniaceae</taxon>
        <taxon>Escallonia</taxon>
    </lineage>
</organism>
<keyword evidence="5" id="KW-1185">Reference proteome</keyword>
<dbReference type="EMBL" id="JAVXUP010001070">
    <property type="protein sequence ID" value="KAK3016399.1"/>
    <property type="molecule type" value="Genomic_DNA"/>
</dbReference>
<accession>A0AA88VZH9</accession>
<dbReference type="Proteomes" id="UP001188597">
    <property type="component" value="Unassembled WGS sequence"/>
</dbReference>
<dbReference type="Pfam" id="PF00168">
    <property type="entry name" value="C2"/>
    <property type="match status" value="1"/>
</dbReference>
<evidence type="ECO:0000259" key="3">
    <source>
        <dbReference type="Pfam" id="PF00168"/>
    </source>
</evidence>
<evidence type="ECO:0000313" key="4">
    <source>
        <dbReference type="EMBL" id="KAK3016399.1"/>
    </source>
</evidence>
<evidence type="ECO:0000313" key="5">
    <source>
        <dbReference type="Proteomes" id="UP001188597"/>
    </source>
</evidence>
<protein>
    <recommendedName>
        <fullName evidence="3">C2 domain-containing protein</fullName>
    </recommendedName>
</protein>
<gene>
    <name evidence="4" type="ORF">RJ639_007046</name>
</gene>
<evidence type="ECO:0000256" key="1">
    <source>
        <dbReference type="ARBA" id="ARBA00022723"/>
    </source>
</evidence>
<dbReference type="PANTHER" id="PTHR46502">
    <property type="entry name" value="C2 DOMAIN-CONTAINING"/>
    <property type="match status" value="1"/>
</dbReference>
<dbReference type="InterPro" id="IPR000008">
    <property type="entry name" value="C2_dom"/>
</dbReference>
<dbReference type="Gene3D" id="2.60.40.150">
    <property type="entry name" value="C2 domain"/>
    <property type="match status" value="1"/>
</dbReference>
<proteinExistence type="predicted"/>
<dbReference type="InterPro" id="IPR035892">
    <property type="entry name" value="C2_domain_sf"/>
</dbReference>